<dbReference type="HAMAP" id="MF_00048">
    <property type="entry name" value="UPF0102"/>
    <property type="match status" value="1"/>
</dbReference>
<reference evidence="3 4" key="1">
    <citation type="submission" date="2017-09" db="EMBL/GenBank/DDBJ databases">
        <authorList>
            <person name="Ehlers B."/>
            <person name="Leendertz F.H."/>
        </authorList>
    </citation>
    <scope>NUCLEOTIDE SEQUENCE [LARGE SCALE GENOMIC DNA]</scope>
    <source>
        <strain evidence="3 4">DSM 16848</strain>
    </source>
</reference>
<sequence length="114" mass="12839">MKLNHPTGQAAENRALVFLQEQGCRLIARNWHCPHGEIDLIVQQGNILIFVEVKYRKSSAFGGAAYSIVPSKLAKLQRSAEYYLQINQLNTMCRLDAVLLQGNESPQWIQNITG</sequence>
<name>A0A286E9X8_9NEIS</name>
<dbReference type="Pfam" id="PF02021">
    <property type="entry name" value="UPF0102"/>
    <property type="match status" value="1"/>
</dbReference>
<comment type="similarity">
    <text evidence="1 2">Belongs to the UPF0102 family.</text>
</comment>
<dbReference type="Gene3D" id="3.40.1350.10">
    <property type="match status" value="1"/>
</dbReference>
<dbReference type="SUPFAM" id="SSF52980">
    <property type="entry name" value="Restriction endonuclease-like"/>
    <property type="match status" value="1"/>
</dbReference>
<dbReference type="EMBL" id="OCNF01000006">
    <property type="protein sequence ID" value="SOD67711.1"/>
    <property type="molecule type" value="Genomic_DNA"/>
</dbReference>
<keyword evidence="3" id="KW-0540">Nuclease</keyword>
<dbReference type="InterPro" id="IPR003509">
    <property type="entry name" value="UPF0102_YraN-like"/>
</dbReference>
<proteinExistence type="inferred from homology"/>
<dbReference type="PANTHER" id="PTHR34039:SF1">
    <property type="entry name" value="UPF0102 PROTEIN YRAN"/>
    <property type="match status" value="1"/>
</dbReference>
<evidence type="ECO:0000256" key="1">
    <source>
        <dbReference type="ARBA" id="ARBA00006738"/>
    </source>
</evidence>
<keyword evidence="3" id="KW-0255">Endonuclease</keyword>
<dbReference type="NCBIfam" id="NF009150">
    <property type="entry name" value="PRK12497.1-3"/>
    <property type="match status" value="1"/>
</dbReference>
<keyword evidence="4" id="KW-1185">Reference proteome</keyword>
<dbReference type="NCBIfam" id="TIGR00252">
    <property type="entry name" value="YraN family protein"/>
    <property type="match status" value="1"/>
</dbReference>
<accession>A0A286E9X8</accession>
<dbReference type="InterPro" id="IPR011856">
    <property type="entry name" value="tRNA_endonuc-like_dom_sf"/>
</dbReference>
<organism evidence="3 4">
    <name type="scientific">Alysiella filiformis DSM 16848</name>
    <dbReference type="NCBI Taxonomy" id="1120981"/>
    <lineage>
        <taxon>Bacteria</taxon>
        <taxon>Pseudomonadati</taxon>
        <taxon>Pseudomonadota</taxon>
        <taxon>Betaproteobacteria</taxon>
        <taxon>Neisseriales</taxon>
        <taxon>Neisseriaceae</taxon>
        <taxon>Alysiella</taxon>
    </lineage>
</organism>
<dbReference type="RefSeq" id="WP_097114064.1">
    <property type="nucleotide sequence ID" value="NZ_CP083931.1"/>
</dbReference>
<evidence type="ECO:0000313" key="4">
    <source>
        <dbReference type="Proteomes" id="UP000219669"/>
    </source>
</evidence>
<evidence type="ECO:0000256" key="2">
    <source>
        <dbReference type="HAMAP-Rule" id="MF_00048"/>
    </source>
</evidence>
<dbReference type="GO" id="GO:0003676">
    <property type="term" value="F:nucleic acid binding"/>
    <property type="evidence" value="ECO:0007669"/>
    <property type="project" value="InterPro"/>
</dbReference>
<dbReference type="AlphaFoldDB" id="A0A286E9X8"/>
<dbReference type="GO" id="GO:0004519">
    <property type="term" value="F:endonuclease activity"/>
    <property type="evidence" value="ECO:0007669"/>
    <property type="project" value="UniProtKB-KW"/>
</dbReference>
<dbReference type="PANTHER" id="PTHR34039">
    <property type="entry name" value="UPF0102 PROTEIN YRAN"/>
    <property type="match status" value="1"/>
</dbReference>
<dbReference type="OrthoDB" id="9794876at2"/>
<gene>
    <name evidence="3" type="ORF">SAMN02746062_01006</name>
</gene>
<protein>
    <recommendedName>
        <fullName evidence="2">UPF0102 protein SAMN02746062_01006</fullName>
    </recommendedName>
</protein>
<evidence type="ECO:0000313" key="3">
    <source>
        <dbReference type="EMBL" id="SOD67711.1"/>
    </source>
</evidence>
<keyword evidence="3" id="KW-0378">Hydrolase</keyword>
<dbReference type="InterPro" id="IPR011335">
    <property type="entry name" value="Restrct_endonuc-II-like"/>
</dbReference>
<dbReference type="Proteomes" id="UP000219669">
    <property type="component" value="Unassembled WGS sequence"/>
</dbReference>